<dbReference type="InterPro" id="IPR005123">
    <property type="entry name" value="Oxoglu/Fe-dep_dioxygenase_dom"/>
</dbReference>
<dbReference type="InParanoid" id="A0A6P8I7E3"/>
<dbReference type="InterPro" id="IPR013547">
    <property type="entry name" value="P4H_N"/>
</dbReference>
<evidence type="ECO:0000256" key="13">
    <source>
        <dbReference type="SAM" id="SignalP"/>
    </source>
</evidence>
<dbReference type="FunFam" id="2.60.120.620:FF:000001">
    <property type="entry name" value="Prolyl 4-hydroxylase subunit alpha 2"/>
    <property type="match status" value="1"/>
</dbReference>
<dbReference type="Gene3D" id="1.25.40.10">
    <property type="entry name" value="Tetratricopeptide repeat domain"/>
    <property type="match status" value="1"/>
</dbReference>
<dbReference type="EC" id="1.14.11.2" evidence="5"/>
<comment type="cofactor">
    <cofactor evidence="1">
        <name>L-ascorbate</name>
        <dbReference type="ChEBI" id="CHEBI:38290"/>
    </cofactor>
</comment>
<keyword evidence="10" id="KW-0560">Oxidoreductase</keyword>
<keyword evidence="8" id="KW-0847">Vitamin C</keyword>
<accession>A0A6P8I7E3</accession>
<dbReference type="Pfam" id="PF13640">
    <property type="entry name" value="2OG-FeII_Oxy_3"/>
    <property type="match status" value="1"/>
</dbReference>
<keyword evidence="12" id="KW-0325">Glycoprotein</keyword>
<dbReference type="Pfam" id="PF23558">
    <property type="entry name" value="TPR_P4H"/>
    <property type="match status" value="1"/>
</dbReference>
<dbReference type="Pfam" id="PF08336">
    <property type="entry name" value="P4Ha_N"/>
    <property type="match status" value="1"/>
</dbReference>
<keyword evidence="13" id="KW-0732">Signal</keyword>
<evidence type="ECO:0000259" key="14">
    <source>
        <dbReference type="PROSITE" id="PS51471"/>
    </source>
</evidence>
<dbReference type="GO" id="GO:0004656">
    <property type="term" value="F:procollagen-proline 4-dioxygenase activity"/>
    <property type="evidence" value="ECO:0007669"/>
    <property type="project" value="UniProtKB-EC"/>
</dbReference>
<keyword evidence="11" id="KW-0408">Iron</keyword>
<evidence type="ECO:0000256" key="1">
    <source>
        <dbReference type="ARBA" id="ARBA00001961"/>
    </source>
</evidence>
<gene>
    <name evidence="16" type="primary">LOC116299394</name>
</gene>
<dbReference type="InterPro" id="IPR006620">
    <property type="entry name" value="Pro_4_hyd_alph"/>
</dbReference>
<dbReference type="InterPro" id="IPR044862">
    <property type="entry name" value="Pro_4_hyd_alph_FE2OG_OXY"/>
</dbReference>
<comment type="function">
    <text evidence="2">Catalyzes the post-translational formation of 4-hydroxyproline in -Xaa-Pro-Gly- sequences in collagens and other proteins.</text>
</comment>
<evidence type="ECO:0000313" key="16">
    <source>
        <dbReference type="RefSeq" id="XP_031563908.1"/>
    </source>
</evidence>
<evidence type="ECO:0000256" key="4">
    <source>
        <dbReference type="ARBA" id="ARBA00006511"/>
    </source>
</evidence>
<dbReference type="PANTHER" id="PTHR10869">
    <property type="entry name" value="PROLYL 4-HYDROXYLASE ALPHA SUBUNIT"/>
    <property type="match status" value="1"/>
</dbReference>
<feature type="domain" description="Fe2OG dioxygenase" evidence="14">
    <location>
        <begin position="456"/>
        <end position="564"/>
    </location>
</feature>
<organism evidence="15 16">
    <name type="scientific">Actinia tenebrosa</name>
    <name type="common">Australian red waratah sea anemone</name>
    <dbReference type="NCBI Taxonomy" id="6105"/>
    <lineage>
        <taxon>Eukaryota</taxon>
        <taxon>Metazoa</taxon>
        <taxon>Cnidaria</taxon>
        <taxon>Anthozoa</taxon>
        <taxon>Hexacorallia</taxon>
        <taxon>Actiniaria</taxon>
        <taxon>Actiniidae</taxon>
        <taxon>Actinia</taxon>
    </lineage>
</organism>
<dbReference type="PANTHER" id="PTHR10869:SF244">
    <property type="entry name" value="PROLYL 4-HYDROXYLASE SUBUNIT ALPHA-2"/>
    <property type="match status" value="1"/>
</dbReference>
<keyword evidence="9" id="KW-0223">Dioxygenase</keyword>
<protein>
    <recommendedName>
        <fullName evidence="5">procollagen-proline 4-dioxygenase</fullName>
        <ecNumber evidence="5">1.14.11.2</ecNumber>
    </recommendedName>
</protein>
<evidence type="ECO:0000256" key="8">
    <source>
        <dbReference type="ARBA" id="ARBA00022896"/>
    </source>
</evidence>
<dbReference type="InterPro" id="IPR011990">
    <property type="entry name" value="TPR-like_helical_dom_sf"/>
</dbReference>
<dbReference type="PROSITE" id="PS51471">
    <property type="entry name" value="FE2OG_OXY"/>
    <property type="match status" value="1"/>
</dbReference>
<sequence length="579" mass="66467">MGVYGSFLAISLIFSTFFQPFRPEVFTSTSQLSEHTKVEQSLDKALQNYIKKEKQRLKKLKTFLRLKKKQSQKRLLDLEDLSGLTISPVDAFTTLNRFGKDWEDVGKQLRQREHREDFLNVLSEQNESLNLFSQMDFDGAMNALLRLSKVYDISPQNLLQGKIDKRSVKTVCTKGLINNQSRQLRQSIDQRIQNETCLIPTSFPPVQIDTQSITTRLTTMDSFRLGRQAYVTGHRLLAKTWLEHTISMMGNTQYALRDMAESTNRSEVLNYLAFIEYLFANYKKSLSYYQEMSRYDPSDEVKENVKIMEGLVAKNKVGERLSDDDDDQDEFMIEYANHCRKADQTVPLPSNDPRLNCYYDNRHPGSYLRPSKVETLNLNPRIEIFRDVLSDNEVDEIISLARPKLLRAGVNNLETGITELADYRISKNAWLRDQDSELVQKIDQRIGVLTGLNMNTAEHLQVNNYGLGGQYEPHVDHALNMSISPIRELGWGNRIATLMFYLSDVQAGGATVFIKLNVHSRPSKGDALFWYNLKKSGEGDLDTLHAGCPVLLGDKWVANKWIHEYGNEFLRPCGLTEDE</sequence>
<name>A0A6P8I7E3_ACTTE</name>
<dbReference type="AlphaFoldDB" id="A0A6P8I7E3"/>
<dbReference type="InterPro" id="IPR045054">
    <property type="entry name" value="P4HA-like"/>
</dbReference>
<evidence type="ECO:0000256" key="11">
    <source>
        <dbReference type="ARBA" id="ARBA00023004"/>
    </source>
</evidence>
<dbReference type="InterPro" id="IPR059068">
    <property type="entry name" value="TPR_P4H"/>
</dbReference>
<proteinExistence type="inferred from homology"/>
<dbReference type="Proteomes" id="UP000515163">
    <property type="component" value="Unplaced"/>
</dbReference>
<dbReference type="Gene3D" id="2.60.120.620">
    <property type="entry name" value="q2cbj1_9rhob like domain"/>
    <property type="match status" value="1"/>
</dbReference>
<comment type="similarity">
    <text evidence="4">Belongs to the P4HA family.</text>
</comment>
<feature type="signal peptide" evidence="13">
    <location>
        <begin position="1"/>
        <end position="23"/>
    </location>
</feature>
<keyword evidence="15" id="KW-1185">Reference proteome</keyword>
<evidence type="ECO:0000313" key="15">
    <source>
        <dbReference type="Proteomes" id="UP000515163"/>
    </source>
</evidence>
<evidence type="ECO:0000256" key="9">
    <source>
        <dbReference type="ARBA" id="ARBA00022964"/>
    </source>
</evidence>
<evidence type="ECO:0000256" key="12">
    <source>
        <dbReference type="ARBA" id="ARBA00023180"/>
    </source>
</evidence>
<evidence type="ECO:0000256" key="5">
    <source>
        <dbReference type="ARBA" id="ARBA00012269"/>
    </source>
</evidence>
<evidence type="ECO:0000256" key="3">
    <source>
        <dbReference type="ARBA" id="ARBA00004319"/>
    </source>
</evidence>
<dbReference type="OrthoDB" id="420380at2759"/>
<dbReference type="GeneID" id="116299394"/>
<evidence type="ECO:0000256" key="2">
    <source>
        <dbReference type="ARBA" id="ARBA00002035"/>
    </source>
</evidence>
<reference evidence="16" key="1">
    <citation type="submission" date="2025-08" db="UniProtKB">
        <authorList>
            <consortium name="RefSeq"/>
        </authorList>
    </citation>
    <scope>IDENTIFICATION</scope>
    <source>
        <tissue evidence="16">Tentacle</tissue>
    </source>
</reference>
<dbReference type="GO" id="GO:0005506">
    <property type="term" value="F:iron ion binding"/>
    <property type="evidence" value="ECO:0007669"/>
    <property type="project" value="InterPro"/>
</dbReference>
<dbReference type="GO" id="GO:0031418">
    <property type="term" value="F:L-ascorbic acid binding"/>
    <property type="evidence" value="ECO:0007669"/>
    <property type="project" value="UniProtKB-KW"/>
</dbReference>
<comment type="subcellular location">
    <subcellularLocation>
        <location evidence="3">Endoplasmic reticulum lumen</location>
    </subcellularLocation>
</comment>
<keyword evidence="6" id="KW-0479">Metal-binding</keyword>
<dbReference type="RefSeq" id="XP_031563908.1">
    <property type="nucleotide sequence ID" value="XM_031708048.1"/>
</dbReference>
<dbReference type="GO" id="GO:0005788">
    <property type="term" value="C:endoplasmic reticulum lumen"/>
    <property type="evidence" value="ECO:0007669"/>
    <property type="project" value="UniProtKB-SubCell"/>
</dbReference>
<dbReference type="Gene3D" id="6.10.140.1460">
    <property type="match status" value="1"/>
</dbReference>
<evidence type="ECO:0000256" key="10">
    <source>
        <dbReference type="ARBA" id="ARBA00023002"/>
    </source>
</evidence>
<feature type="chain" id="PRO_5027917338" description="procollagen-proline 4-dioxygenase" evidence="13">
    <location>
        <begin position="24"/>
        <end position="579"/>
    </location>
</feature>
<evidence type="ECO:0000256" key="7">
    <source>
        <dbReference type="ARBA" id="ARBA00022824"/>
    </source>
</evidence>
<dbReference type="KEGG" id="aten:116299394"/>
<keyword evidence="7" id="KW-0256">Endoplasmic reticulum</keyword>
<dbReference type="SMART" id="SM00702">
    <property type="entry name" value="P4Hc"/>
    <property type="match status" value="1"/>
</dbReference>
<evidence type="ECO:0000256" key="6">
    <source>
        <dbReference type="ARBA" id="ARBA00022723"/>
    </source>
</evidence>